<accession>A0A9P5Z9J9</accession>
<sequence length="197" mass="21514">MTTTEGSSTSGPRKGIAKWFEDIRFGVEKKIKDTSSIRKIKSFDVKTTAAPKLLGDNKSHPPDAVQDAAFETDTVPPASYWDASYWVSNVKRKRNSSSSSSYGDINSTFSRSSAGSLGAHSIGSNRSISLSTPFPYPMDIPPLPPKSKCLILHSNGFVVTPKKIHLPQASQTVLQLLQSPRIEMKRVLNTPTGKHVK</sequence>
<keyword evidence="2" id="KW-1185">Reference proteome</keyword>
<proteinExistence type="predicted"/>
<comment type="caution">
    <text evidence="1">The sequence shown here is derived from an EMBL/GenBank/DDBJ whole genome shotgun (WGS) entry which is preliminary data.</text>
</comment>
<name>A0A9P5Z9J9_9AGAR</name>
<dbReference type="EMBL" id="MU155155">
    <property type="protein sequence ID" value="KAF9483341.1"/>
    <property type="molecule type" value="Genomic_DNA"/>
</dbReference>
<evidence type="ECO:0000313" key="2">
    <source>
        <dbReference type="Proteomes" id="UP000807469"/>
    </source>
</evidence>
<organism evidence="1 2">
    <name type="scientific">Pholiota conissans</name>
    <dbReference type="NCBI Taxonomy" id="109636"/>
    <lineage>
        <taxon>Eukaryota</taxon>
        <taxon>Fungi</taxon>
        <taxon>Dikarya</taxon>
        <taxon>Basidiomycota</taxon>
        <taxon>Agaricomycotina</taxon>
        <taxon>Agaricomycetes</taxon>
        <taxon>Agaricomycetidae</taxon>
        <taxon>Agaricales</taxon>
        <taxon>Agaricineae</taxon>
        <taxon>Strophariaceae</taxon>
        <taxon>Pholiota</taxon>
    </lineage>
</organism>
<reference evidence="1" key="1">
    <citation type="submission" date="2020-11" db="EMBL/GenBank/DDBJ databases">
        <authorList>
            <consortium name="DOE Joint Genome Institute"/>
            <person name="Ahrendt S."/>
            <person name="Riley R."/>
            <person name="Andreopoulos W."/>
            <person name="Labutti K."/>
            <person name="Pangilinan J."/>
            <person name="Ruiz-Duenas F.J."/>
            <person name="Barrasa J.M."/>
            <person name="Sanchez-Garcia M."/>
            <person name="Camarero S."/>
            <person name="Miyauchi S."/>
            <person name="Serrano A."/>
            <person name="Linde D."/>
            <person name="Babiker R."/>
            <person name="Drula E."/>
            <person name="Ayuso-Fernandez I."/>
            <person name="Pacheco R."/>
            <person name="Padilla G."/>
            <person name="Ferreira P."/>
            <person name="Barriuso J."/>
            <person name="Kellner H."/>
            <person name="Castanera R."/>
            <person name="Alfaro M."/>
            <person name="Ramirez L."/>
            <person name="Pisabarro A.G."/>
            <person name="Kuo A."/>
            <person name="Tritt A."/>
            <person name="Lipzen A."/>
            <person name="He G."/>
            <person name="Yan M."/>
            <person name="Ng V."/>
            <person name="Cullen D."/>
            <person name="Martin F."/>
            <person name="Rosso M.-N."/>
            <person name="Henrissat B."/>
            <person name="Hibbett D."/>
            <person name="Martinez A.T."/>
            <person name="Grigoriev I.V."/>
        </authorList>
    </citation>
    <scope>NUCLEOTIDE SEQUENCE</scope>
    <source>
        <strain evidence="1">CIRM-BRFM 674</strain>
    </source>
</reference>
<gene>
    <name evidence="1" type="ORF">BDN70DRAFT_329239</name>
</gene>
<dbReference type="AlphaFoldDB" id="A0A9P5Z9J9"/>
<dbReference type="Proteomes" id="UP000807469">
    <property type="component" value="Unassembled WGS sequence"/>
</dbReference>
<protein>
    <submittedName>
        <fullName evidence="1">Uncharacterized protein</fullName>
    </submittedName>
</protein>
<evidence type="ECO:0000313" key="1">
    <source>
        <dbReference type="EMBL" id="KAF9483341.1"/>
    </source>
</evidence>